<dbReference type="RefSeq" id="WP_149425703.1">
    <property type="nucleotide sequence ID" value="NZ_CP022579.1"/>
</dbReference>
<dbReference type="CDD" id="cd01335">
    <property type="entry name" value="Radical_SAM"/>
    <property type="match status" value="1"/>
</dbReference>
<keyword evidence="5" id="KW-0411">Iron-sulfur</keyword>
<evidence type="ECO:0008006" key="8">
    <source>
        <dbReference type="Google" id="ProtNLM"/>
    </source>
</evidence>
<dbReference type="GO" id="GO:0046872">
    <property type="term" value="F:metal ion binding"/>
    <property type="evidence" value="ECO:0007669"/>
    <property type="project" value="UniProtKB-KW"/>
</dbReference>
<dbReference type="SFLD" id="SFLDS00029">
    <property type="entry name" value="Radical_SAM"/>
    <property type="match status" value="1"/>
</dbReference>
<name>A0A5C1E9F1_9RHOO</name>
<dbReference type="Gene3D" id="3.20.20.70">
    <property type="entry name" value="Aldolase class I"/>
    <property type="match status" value="1"/>
</dbReference>
<evidence type="ECO:0000256" key="2">
    <source>
        <dbReference type="ARBA" id="ARBA00022691"/>
    </source>
</evidence>
<evidence type="ECO:0000313" key="7">
    <source>
        <dbReference type="Proteomes" id="UP000323671"/>
    </source>
</evidence>
<accession>A0A5C1E9F1</accession>
<dbReference type="InterPro" id="IPR058240">
    <property type="entry name" value="rSAM_sf"/>
</dbReference>
<organism evidence="6 7">
    <name type="scientific">Oryzomicrobium terrae</name>
    <dbReference type="NCBI Taxonomy" id="1735038"/>
    <lineage>
        <taxon>Bacteria</taxon>
        <taxon>Pseudomonadati</taxon>
        <taxon>Pseudomonadota</taxon>
        <taxon>Betaproteobacteria</taxon>
        <taxon>Rhodocyclales</taxon>
        <taxon>Rhodocyclaceae</taxon>
        <taxon>Oryzomicrobium</taxon>
    </lineage>
</organism>
<comment type="cofactor">
    <cofactor evidence="1">
        <name>[4Fe-4S] cluster</name>
        <dbReference type="ChEBI" id="CHEBI:49883"/>
    </cofactor>
</comment>
<keyword evidence="2" id="KW-0949">S-adenosyl-L-methionine</keyword>
<dbReference type="AlphaFoldDB" id="A0A5C1E9F1"/>
<keyword evidence="7" id="KW-1185">Reference proteome</keyword>
<protein>
    <recommendedName>
        <fullName evidence="8">Radical SAM core domain-containing protein</fullName>
    </recommendedName>
</protein>
<reference evidence="6 7" key="1">
    <citation type="submission" date="2017-07" db="EMBL/GenBank/DDBJ databases">
        <title>Complete genome sequence of Oryzomicrobium terrae TPP412.</title>
        <authorList>
            <person name="Chiu L.-W."/>
            <person name="Lo K.-J."/>
            <person name="Tsai Y.-M."/>
            <person name="Lin S.-S."/>
            <person name="Kuo C.-H."/>
            <person name="Liu C.-T."/>
        </authorList>
    </citation>
    <scope>NUCLEOTIDE SEQUENCE [LARGE SCALE GENOMIC DNA]</scope>
    <source>
        <strain evidence="6 7">TPP412</strain>
    </source>
</reference>
<dbReference type="EMBL" id="CP022579">
    <property type="protein sequence ID" value="QEL65510.1"/>
    <property type="molecule type" value="Genomic_DNA"/>
</dbReference>
<proteinExistence type="predicted"/>
<dbReference type="KEGG" id="otr:OTERR_20340"/>
<evidence type="ECO:0000313" key="6">
    <source>
        <dbReference type="EMBL" id="QEL65510.1"/>
    </source>
</evidence>
<dbReference type="InterPro" id="IPR007197">
    <property type="entry name" value="rSAM"/>
</dbReference>
<sequence>MLTPTDHNRDIAGLTYVYPVISRRARGVSLGINLNTNNACNWACVYCQVPNLTRGGPPPVDLALLETELRAFLAQVVHGDFMARQVPADARRLSDVAFSGNGEPTSSPEFEAAVELVIGVLNELHIRAADGTPLPIRLITNGSLLHRESARRGIARIGEHGGEVWFKVDRATSEGIAEVNRVNLNPEHMRLNLLRSADLAPTWIQTCLFGRDGKDPDETELQAYLNFVASVQTRIQGVHLYGIARQVMQPGAEHLWRLPEQTLEAVAKRLKEKGLKVTINP</sequence>
<evidence type="ECO:0000256" key="4">
    <source>
        <dbReference type="ARBA" id="ARBA00023004"/>
    </source>
</evidence>
<dbReference type="GO" id="GO:0051536">
    <property type="term" value="F:iron-sulfur cluster binding"/>
    <property type="evidence" value="ECO:0007669"/>
    <property type="project" value="UniProtKB-KW"/>
</dbReference>
<dbReference type="SUPFAM" id="SSF102114">
    <property type="entry name" value="Radical SAM enzymes"/>
    <property type="match status" value="1"/>
</dbReference>
<evidence type="ECO:0000256" key="5">
    <source>
        <dbReference type="ARBA" id="ARBA00023014"/>
    </source>
</evidence>
<evidence type="ECO:0000256" key="1">
    <source>
        <dbReference type="ARBA" id="ARBA00001966"/>
    </source>
</evidence>
<dbReference type="InterPro" id="IPR013785">
    <property type="entry name" value="Aldolase_TIM"/>
</dbReference>
<keyword evidence="3" id="KW-0479">Metal-binding</keyword>
<evidence type="ECO:0000256" key="3">
    <source>
        <dbReference type="ARBA" id="ARBA00022723"/>
    </source>
</evidence>
<dbReference type="Proteomes" id="UP000323671">
    <property type="component" value="Chromosome"/>
</dbReference>
<gene>
    <name evidence="6" type="ORF">OTERR_20340</name>
</gene>
<keyword evidence="4" id="KW-0408">Iron</keyword>
<dbReference type="GO" id="GO:0003824">
    <property type="term" value="F:catalytic activity"/>
    <property type="evidence" value="ECO:0007669"/>
    <property type="project" value="InterPro"/>
</dbReference>